<feature type="domain" description="Brl1/Brr6" evidence="3">
    <location>
        <begin position="168"/>
        <end position="292"/>
    </location>
</feature>
<reference evidence="4" key="1">
    <citation type="journal article" date="2014" name="Genome Announc.">
        <title>De novo whole-genome sequence and genome annotation of Lichtheimia ramosa.</title>
        <authorList>
            <person name="Linde J."/>
            <person name="Schwartze V."/>
            <person name="Binder U."/>
            <person name="Lass-Florl C."/>
            <person name="Voigt K."/>
            <person name="Horn F."/>
        </authorList>
    </citation>
    <scope>NUCLEOTIDE SEQUENCE</scope>
    <source>
        <strain evidence="4">JMRC FSU:6197</strain>
    </source>
</reference>
<protein>
    <recommendedName>
        <fullName evidence="3">Brl1/Brr6 domain-containing protein</fullName>
    </recommendedName>
</protein>
<name>A0A077WQG6_9FUNG</name>
<dbReference type="Pfam" id="PF10104">
    <property type="entry name" value="Brr6_like_C_C"/>
    <property type="match status" value="1"/>
</dbReference>
<evidence type="ECO:0000259" key="3">
    <source>
        <dbReference type="SMART" id="SM01042"/>
    </source>
</evidence>
<feature type="region of interest" description="Disordered" evidence="1">
    <location>
        <begin position="76"/>
        <end position="147"/>
    </location>
</feature>
<dbReference type="EMBL" id="LK023331">
    <property type="protein sequence ID" value="CDS09394.1"/>
    <property type="molecule type" value="Genomic_DNA"/>
</dbReference>
<evidence type="ECO:0000256" key="2">
    <source>
        <dbReference type="SAM" id="Phobius"/>
    </source>
</evidence>
<accession>A0A077WQG6</accession>
<keyword evidence="2" id="KW-0472">Membrane</keyword>
<gene>
    <name evidence="4" type="ORF">LRAMOSA10754</name>
</gene>
<proteinExistence type="predicted"/>
<dbReference type="PANTHER" id="PTHR28136:SF1">
    <property type="entry name" value="NUCLEUS EXPORT PROTEIN BRL1"/>
    <property type="match status" value="1"/>
</dbReference>
<dbReference type="SMART" id="SM01042">
    <property type="entry name" value="Brr6_like_C_C"/>
    <property type="match status" value="1"/>
</dbReference>
<dbReference type="InterPro" id="IPR040202">
    <property type="entry name" value="Brl1/Brr6"/>
</dbReference>
<feature type="transmembrane region" description="Helical" evidence="2">
    <location>
        <begin position="164"/>
        <end position="193"/>
    </location>
</feature>
<keyword evidence="2" id="KW-0812">Transmembrane</keyword>
<dbReference type="GO" id="GO:0006998">
    <property type="term" value="P:nuclear envelope organization"/>
    <property type="evidence" value="ECO:0007669"/>
    <property type="project" value="InterPro"/>
</dbReference>
<organism evidence="4">
    <name type="scientific">Lichtheimia ramosa</name>
    <dbReference type="NCBI Taxonomy" id="688394"/>
    <lineage>
        <taxon>Eukaryota</taxon>
        <taxon>Fungi</taxon>
        <taxon>Fungi incertae sedis</taxon>
        <taxon>Mucoromycota</taxon>
        <taxon>Mucoromycotina</taxon>
        <taxon>Mucoromycetes</taxon>
        <taxon>Mucorales</taxon>
        <taxon>Lichtheimiaceae</taxon>
        <taxon>Lichtheimia</taxon>
    </lineage>
</organism>
<evidence type="ECO:0000256" key="1">
    <source>
        <dbReference type="SAM" id="MobiDB-lite"/>
    </source>
</evidence>
<dbReference type="InterPro" id="IPR018767">
    <property type="entry name" value="Brl1/Brr6_dom"/>
</dbReference>
<evidence type="ECO:0000313" key="4">
    <source>
        <dbReference type="EMBL" id="CDS09394.1"/>
    </source>
</evidence>
<dbReference type="GO" id="GO:0031965">
    <property type="term" value="C:nuclear membrane"/>
    <property type="evidence" value="ECO:0007669"/>
    <property type="project" value="InterPro"/>
</dbReference>
<dbReference type="AlphaFoldDB" id="A0A077WQG6"/>
<dbReference type="GO" id="GO:0055088">
    <property type="term" value="P:lipid homeostasis"/>
    <property type="evidence" value="ECO:0007669"/>
    <property type="project" value="InterPro"/>
</dbReference>
<dbReference type="PANTHER" id="PTHR28136">
    <property type="entry name" value="NUCLEUS EXPORT PROTEIN BRR6"/>
    <property type="match status" value="1"/>
</dbReference>
<dbReference type="OrthoDB" id="5961at2759"/>
<sequence length="319" mass="35784">MAFQRTREAPMDFEYEHAPHFSYNVFNTYNNVAHDLAKKAAHSVASGFYVPESRSTRQDPPEVHHVSTKLDDISLDESLPQSTPSPPCPAAPLSPIQDTEQKQSSSSLSSSSLPQTPPDLPVEASSPKNMPLIQAPTSPSSHQHLHQHIYPSAPSTQEEHRDSWIILATGMLHVGCQIALFTLAVFVVVQFAVALRRDVSQRMAIYESDILEDHYHCRMEYAKNRCDPSTRLPAMDEQCRRWQQCLYRPMWVGKTRVLSETLGDIVNGFFDTISFKTMMFVFGITFALLWTRSTAAAAASRSSTALETSNKKEIGWNAQ</sequence>
<keyword evidence="2" id="KW-1133">Transmembrane helix</keyword>
<feature type="compositionally biased region" description="Low complexity" evidence="1">
    <location>
        <begin position="104"/>
        <end position="113"/>
    </location>
</feature>
<feature type="compositionally biased region" description="Pro residues" evidence="1">
    <location>
        <begin position="83"/>
        <end position="92"/>
    </location>
</feature>